<evidence type="ECO:0000259" key="2">
    <source>
        <dbReference type="Pfam" id="PF01609"/>
    </source>
</evidence>
<feature type="domain" description="Transposase IS4-like" evidence="2">
    <location>
        <begin position="31"/>
        <end position="111"/>
    </location>
</feature>
<dbReference type="GO" id="GO:0006313">
    <property type="term" value="P:DNA transposition"/>
    <property type="evidence" value="ECO:0007669"/>
    <property type="project" value="InterPro"/>
</dbReference>
<keyword evidence="1" id="KW-0472">Membrane</keyword>
<dbReference type="PANTHER" id="PTHR35404">
    <property type="entry name" value="TRANSPOSASE OF TN10"/>
    <property type="match status" value="1"/>
</dbReference>
<protein>
    <recommendedName>
        <fullName evidence="2">Transposase IS4-like domain-containing protein</fullName>
    </recommendedName>
</protein>
<dbReference type="eggNOG" id="COG3385">
    <property type="taxonomic scope" value="Bacteria"/>
</dbReference>
<dbReference type="GO" id="GO:0004803">
    <property type="term" value="F:transposase activity"/>
    <property type="evidence" value="ECO:0007669"/>
    <property type="project" value="InterPro"/>
</dbReference>
<dbReference type="InterPro" id="IPR012337">
    <property type="entry name" value="RNaseH-like_sf"/>
</dbReference>
<sequence length="195" mass="23133">MRIAALDLMYIAKHTFKSNGLTIRDIQILQQTSQKHSATHLYQRSAKEPWLLGTNVPRYILNEVQMTNLYAKRMQIEEAFRDLKRTAYGIALRLNRTRCTKRLDILLLIAWLAEILMWWNVLIAVQAKWHFDFQANSLKHRRVLSIPRLGREVRNHRRYKINESQYQWGMFEYQRLTQCRTGEIMRGSVSALLSG</sequence>
<keyword evidence="1" id="KW-1133">Transmembrane helix</keyword>
<evidence type="ECO:0000256" key="1">
    <source>
        <dbReference type="SAM" id="Phobius"/>
    </source>
</evidence>
<dbReference type="SUPFAM" id="SSF53098">
    <property type="entry name" value="Ribonuclease H-like"/>
    <property type="match status" value="1"/>
</dbReference>
<comment type="caution">
    <text evidence="3">The sequence shown here is derived from an EMBL/GenBank/DDBJ whole genome shotgun (WGS) entry which is preliminary data.</text>
</comment>
<proteinExistence type="predicted"/>
<dbReference type="GO" id="GO:0003677">
    <property type="term" value="F:DNA binding"/>
    <property type="evidence" value="ECO:0007669"/>
    <property type="project" value="InterPro"/>
</dbReference>
<feature type="transmembrane region" description="Helical" evidence="1">
    <location>
        <begin position="103"/>
        <end position="125"/>
    </location>
</feature>
<evidence type="ECO:0000313" key="3">
    <source>
        <dbReference type="EMBL" id="OEE36421.1"/>
    </source>
</evidence>
<gene>
    <name evidence="3" type="ORF">A1QO_19125</name>
</gene>
<dbReference type="STRING" id="1187848.A1QO_19125"/>
<reference evidence="3 4" key="1">
    <citation type="journal article" date="2012" name="Science">
        <title>Ecological populations of bacteria act as socially cohesive units of antibiotic production and resistance.</title>
        <authorList>
            <person name="Cordero O.X."/>
            <person name="Wildschutte H."/>
            <person name="Kirkup B."/>
            <person name="Proehl S."/>
            <person name="Ngo L."/>
            <person name="Hussain F."/>
            <person name="Le Roux F."/>
            <person name="Mincer T."/>
            <person name="Polz M.F."/>
        </authorList>
    </citation>
    <scope>NUCLEOTIDE SEQUENCE [LARGE SCALE GENOMIC DNA]</scope>
    <source>
        <strain evidence="3 4">ZF-129</strain>
    </source>
</reference>
<accession>A0A1E5BHE2</accession>
<keyword evidence="1" id="KW-0812">Transmembrane</keyword>
<dbReference type="Proteomes" id="UP000094741">
    <property type="component" value="Unassembled WGS sequence"/>
</dbReference>
<dbReference type="AlphaFoldDB" id="A0A1E5BHE2"/>
<evidence type="ECO:0000313" key="4">
    <source>
        <dbReference type="Proteomes" id="UP000094741"/>
    </source>
</evidence>
<dbReference type="InterPro" id="IPR002559">
    <property type="entry name" value="Transposase_11"/>
</dbReference>
<name>A0A1E5BHE2_9VIBR</name>
<dbReference type="PANTHER" id="PTHR35404:SF8">
    <property type="entry name" value="TRANSPOSASE OF TN10"/>
    <property type="match status" value="1"/>
</dbReference>
<dbReference type="Pfam" id="PF01609">
    <property type="entry name" value="DDE_Tnp_1"/>
    <property type="match status" value="1"/>
</dbReference>
<dbReference type="EMBL" id="AJYQ02000050">
    <property type="protein sequence ID" value="OEE36421.1"/>
    <property type="molecule type" value="Genomic_DNA"/>
</dbReference>
<dbReference type="RefSeq" id="WP_017040260.1">
    <property type="nucleotide sequence ID" value="NZ_AJYQ02000050.1"/>
</dbReference>
<organism evidence="3 4">
    <name type="scientific">Vibrio genomosp. F10 str. ZF-129</name>
    <dbReference type="NCBI Taxonomy" id="1187848"/>
    <lineage>
        <taxon>Bacteria</taxon>
        <taxon>Pseudomonadati</taxon>
        <taxon>Pseudomonadota</taxon>
        <taxon>Gammaproteobacteria</taxon>
        <taxon>Vibrionales</taxon>
        <taxon>Vibrionaceae</taxon>
        <taxon>Vibrio</taxon>
    </lineage>
</organism>